<dbReference type="InterPro" id="IPR012337">
    <property type="entry name" value="RNaseH-like_sf"/>
</dbReference>
<dbReference type="STRING" id="400682.A0A1X7TJL6"/>
<feature type="domain" description="DUF659" evidence="1">
    <location>
        <begin position="5"/>
        <end position="115"/>
    </location>
</feature>
<organism evidence="2">
    <name type="scientific">Amphimedon queenslandica</name>
    <name type="common">Sponge</name>
    <dbReference type="NCBI Taxonomy" id="400682"/>
    <lineage>
        <taxon>Eukaryota</taxon>
        <taxon>Metazoa</taxon>
        <taxon>Porifera</taxon>
        <taxon>Demospongiae</taxon>
        <taxon>Heteroscleromorpha</taxon>
        <taxon>Haplosclerida</taxon>
        <taxon>Niphatidae</taxon>
        <taxon>Amphimedon</taxon>
    </lineage>
</organism>
<dbReference type="InterPro" id="IPR007021">
    <property type="entry name" value="DUF659"/>
</dbReference>
<reference evidence="2" key="1">
    <citation type="submission" date="2017-05" db="UniProtKB">
        <authorList>
            <consortium name="EnsemblMetazoa"/>
        </authorList>
    </citation>
    <scope>IDENTIFICATION</scope>
</reference>
<dbReference type="EnsemblMetazoa" id="Aqu2.1.15052_001">
    <property type="protein sequence ID" value="Aqu2.1.15052_001"/>
    <property type="gene ID" value="Aqu2.1.15052"/>
</dbReference>
<proteinExistence type="predicted"/>
<dbReference type="Pfam" id="PF04937">
    <property type="entry name" value="DUF659"/>
    <property type="match status" value="1"/>
</dbReference>
<dbReference type="InParanoid" id="A0A1X7TJL6"/>
<name>A0A1X7TJL6_AMPQE</name>
<sequence>MLQGKTVCVSLDGWSKIRNEPIICVVLYTKDGDSFLVQTVDTSGKSHTADCLLTIAKNTIVESQDTFGCQVRSVVTDNAANVAKMRTEFQKEDNLNVITYGCSAHLLNLLAKDLSIPGIKDHVVTVVKYFKYVYFANTKYREAGGLKISLALDVRWNSLVHCLQGFISNLPVFIKFCEENCEEIDGNASAKVHDLSLKRNIEDLIKRLQSISITFDC</sequence>
<accession>A0A1X7TJL6</accession>
<dbReference type="SUPFAM" id="SSF53098">
    <property type="entry name" value="Ribonuclease H-like"/>
    <property type="match status" value="1"/>
</dbReference>
<evidence type="ECO:0000259" key="1">
    <source>
        <dbReference type="Pfam" id="PF04937"/>
    </source>
</evidence>
<protein>
    <recommendedName>
        <fullName evidence="1">DUF659 domain-containing protein</fullName>
    </recommendedName>
</protein>
<dbReference type="AlphaFoldDB" id="A0A1X7TJL6"/>
<evidence type="ECO:0000313" key="2">
    <source>
        <dbReference type="EnsemblMetazoa" id="Aqu2.1.15052_001"/>
    </source>
</evidence>